<protein>
    <submittedName>
        <fullName evidence="1">Uncharacterized protein</fullName>
    </submittedName>
</protein>
<gene>
    <name evidence="1" type="ORF">TNIN_344411</name>
</gene>
<name>A0A8X7CCG6_9ARAC</name>
<proteinExistence type="predicted"/>
<reference evidence="1" key="1">
    <citation type="submission" date="2020-08" db="EMBL/GenBank/DDBJ databases">
        <title>Multicomponent nature underlies the extraordinary mechanical properties of spider dragline silk.</title>
        <authorList>
            <person name="Kono N."/>
            <person name="Nakamura H."/>
            <person name="Mori M."/>
            <person name="Yoshida Y."/>
            <person name="Ohtoshi R."/>
            <person name="Malay A.D."/>
            <person name="Moran D.A.P."/>
            <person name="Tomita M."/>
            <person name="Numata K."/>
            <person name="Arakawa K."/>
        </authorList>
    </citation>
    <scope>NUCLEOTIDE SEQUENCE</scope>
</reference>
<sequence length="82" mass="9444">MESLDNEYFFAFDLVSFVLKSYDRTWQPVSLLSRSGVERFFFSQNISKAATHILDKEISTNASYCFDHGSNSNRSTMKISKT</sequence>
<dbReference type="OrthoDB" id="6407432at2759"/>
<comment type="caution">
    <text evidence="1">The sequence shown here is derived from an EMBL/GenBank/DDBJ whole genome shotgun (WGS) entry which is preliminary data.</text>
</comment>
<dbReference type="Proteomes" id="UP000886998">
    <property type="component" value="Unassembled WGS sequence"/>
</dbReference>
<evidence type="ECO:0000313" key="2">
    <source>
        <dbReference type="Proteomes" id="UP000886998"/>
    </source>
</evidence>
<dbReference type="EMBL" id="BMAV01013518">
    <property type="protein sequence ID" value="GFY61262.1"/>
    <property type="molecule type" value="Genomic_DNA"/>
</dbReference>
<organism evidence="1 2">
    <name type="scientific">Trichonephila inaurata madagascariensis</name>
    <dbReference type="NCBI Taxonomy" id="2747483"/>
    <lineage>
        <taxon>Eukaryota</taxon>
        <taxon>Metazoa</taxon>
        <taxon>Ecdysozoa</taxon>
        <taxon>Arthropoda</taxon>
        <taxon>Chelicerata</taxon>
        <taxon>Arachnida</taxon>
        <taxon>Araneae</taxon>
        <taxon>Araneomorphae</taxon>
        <taxon>Entelegynae</taxon>
        <taxon>Araneoidea</taxon>
        <taxon>Nephilidae</taxon>
        <taxon>Trichonephila</taxon>
        <taxon>Trichonephila inaurata</taxon>
    </lineage>
</organism>
<accession>A0A8X7CCG6</accession>
<dbReference type="AlphaFoldDB" id="A0A8X7CCG6"/>
<evidence type="ECO:0000313" key="1">
    <source>
        <dbReference type="EMBL" id="GFY61262.1"/>
    </source>
</evidence>
<keyword evidence="2" id="KW-1185">Reference proteome</keyword>